<dbReference type="InterPro" id="IPR000212">
    <property type="entry name" value="DNA_helicase_UvrD/REP"/>
</dbReference>
<sequence>MSLNDIICNPDFLLVNYQEKRNANLLISLITGSINDIKGVALDEPKDLLENIKKKIVLFDGQQTKFIHHPTNEFMTKIQGLSGTGKTELLLHKLIEFYTEDKESRILFTCHNKILAKNLQDRIPKFFNFMKVEEQIEWNKRLWCMHAWGSRNAPHTGTLSYICNFYNIPFQTFSQVVSFDIACKNAVNEINNNRDNVNKDKPFDYIIIDESQDFPDSFFELCKLVAGKKIYIAGDIFQSIFDDPKKDEIDADFLLNRCYRTDPRTLMFSHGLGMNLFEDGK</sequence>
<dbReference type="Gene3D" id="3.40.50.300">
    <property type="entry name" value="P-loop containing nucleotide triphosphate hydrolases"/>
    <property type="match status" value="1"/>
</dbReference>
<evidence type="ECO:0000259" key="1">
    <source>
        <dbReference type="Pfam" id="PF04851"/>
    </source>
</evidence>
<proteinExistence type="predicted"/>
<dbReference type="InterPro" id="IPR006935">
    <property type="entry name" value="Helicase/UvrB_N"/>
</dbReference>
<keyword evidence="3" id="KW-1185">Reference proteome</keyword>
<dbReference type="PANTHER" id="PTHR11070">
    <property type="entry name" value="UVRD / RECB / PCRA DNA HELICASE FAMILY MEMBER"/>
    <property type="match status" value="1"/>
</dbReference>
<dbReference type="Proteomes" id="UP001063782">
    <property type="component" value="Chromosome"/>
</dbReference>
<dbReference type="RefSeq" id="WP_263075872.1">
    <property type="nucleotide sequence ID" value="NZ_CP089977.1"/>
</dbReference>
<dbReference type="Pfam" id="PF04851">
    <property type="entry name" value="ResIII"/>
    <property type="match status" value="1"/>
</dbReference>
<gene>
    <name evidence="2" type="ORF">LU297_07270</name>
</gene>
<dbReference type="EMBL" id="CP089977">
    <property type="protein sequence ID" value="UXZ04384.1"/>
    <property type="molecule type" value="Genomic_DNA"/>
</dbReference>
<accession>A0ABY6F2Y1</accession>
<evidence type="ECO:0000313" key="2">
    <source>
        <dbReference type="EMBL" id="UXZ04384.1"/>
    </source>
</evidence>
<dbReference type="InterPro" id="IPR027417">
    <property type="entry name" value="P-loop_NTPase"/>
</dbReference>
<organism evidence="2 3">
    <name type="scientific">Moraxella nasicaprae</name>
    <dbReference type="NCBI Taxonomy" id="2904122"/>
    <lineage>
        <taxon>Bacteria</taxon>
        <taxon>Pseudomonadati</taxon>
        <taxon>Pseudomonadota</taxon>
        <taxon>Gammaproteobacteria</taxon>
        <taxon>Moraxellales</taxon>
        <taxon>Moraxellaceae</taxon>
        <taxon>Moraxella</taxon>
    </lineage>
</organism>
<name>A0ABY6F2Y1_9GAMM</name>
<evidence type="ECO:0000313" key="3">
    <source>
        <dbReference type="Proteomes" id="UP001063782"/>
    </source>
</evidence>
<dbReference type="SUPFAM" id="SSF52540">
    <property type="entry name" value="P-loop containing nucleoside triphosphate hydrolases"/>
    <property type="match status" value="1"/>
</dbReference>
<reference evidence="2" key="1">
    <citation type="submission" date="2021-12" db="EMBL/GenBank/DDBJ databases">
        <title>taxonomy of Moraxella sp. ZY201224.</title>
        <authorList>
            <person name="Li F."/>
        </authorList>
    </citation>
    <scope>NUCLEOTIDE SEQUENCE</scope>
    <source>
        <strain evidence="2">ZY201224</strain>
    </source>
</reference>
<dbReference type="PANTHER" id="PTHR11070:SF50">
    <property type="entry name" value="SUPERFAMILY I DNA AND RNA HELICASE"/>
    <property type="match status" value="1"/>
</dbReference>
<protein>
    <submittedName>
        <fullName evidence="2">AAA family ATPase</fullName>
    </submittedName>
</protein>
<feature type="domain" description="Helicase/UvrB N-terminal" evidence="1">
    <location>
        <begin position="50"/>
        <end position="211"/>
    </location>
</feature>